<evidence type="ECO:0000313" key="3">
    <source>
        <dbReference type="Proteomes" id="UP000321857"/>
    </source>
</evidence>
<dbReference type="Gene3D" id="3.40.630.30">
    <property type="match status" value="1"/>
</dbReference>
<reference evidence="2 3" key="1">
    <citation type="submission" date="2019-07" db="EMBL/GenBank/DDBJ databases">
        <title>Sphingomonas AE3 Genome sequencing and assembly.</title>
        <authorList>
            <person name="Kim H."/>
        </authorList>
    </citation>
    <scope>NUCLEOTIDE SEQUENCE [LARGE SCALE GENOMIC DNA]</scope>
    <source>
        <strain evidence="2 3">AE3</strain>
    </source>
</reference>
<dbReference type="AlphaFoldDB" id="A0A516ISM7"/>
<dbReference type="InterPro" id="IPR051531">
    <property type="entry name" value="N-acetyltransferase"/>
</dbReference>
<feature type="domain" description="N-acetyltransferase" evidence="1">
    <location>
        <begin position="11"/>
        <end position="171"/>
    </location>
</feature>
<gene>
    <name evidence="2" type="ORF">FMM02_08015</name>
</gene>
<dbReference type="OrthoDB" id="6293260at2"/>
<dbReference type="SUPFAM" id="SSF55729">
    <property type="entry name" value="Acyl-CoA N-acyltransferases (Nat)"/>
    <property type="match status" value="1"/>
</dbReference>
<dbReference type="KEGG" id="sxa:FMM02_08015"/>
<evidence type="ECO:0000313" key="2">
    <source>
        <dbReference type="EMBL" id="QDP19905.1"/>
    </source>
</evidence>
<keyword evidence="2" id="KW-0808">Transferase</keyword>
<dbReference type="Proteomes" id="UP000321857">
    <property type="component" value="Chromosome"/>
</dbReference>
<dbReference type="PROSITE" id="PS51186">
    <property type="entry name" value="GNAT"/>
    <property type="match status" value="1"/>
</dbReference>
<dbReference type="PANTHER" id="PTHR43792:SF1">
    <property type="entry name" value="N-ACETYLTRANSFERASE DOMAIN-CONTAINING PROTEIN"/>
    <property type="match status" value="1"/>
</dbReference>
<dbReference type="PANTHER" id="PTHR43792">
    <property type="entry name" value="GNAT FAMILY, PUTATIVE (AFU_ORTHOLOGUE AFUA_3G00765)-RELATED-RELATED"/>
    <property type="match status" value="1"/>
</dbReference>
<accession>A0A516ISM7</accession>
<keyword evidence="3" id="KW-1185">Reference proteome</keyword>
<organism evidence="2 3">
    <name type="scientific">Sphingomonas xanthus</name>
    <dbReference type="NCBI Taxonomy" id="2594473"/>
    <lineage>
        <taxon>Bacteria</taxon>
        <taxon>Pseudomonadati</taxon>
        <taxon>Pseudomonadota</taxon>
        <taxon>Alphaproteobacteria</taxon>
        <taxon>Sphingomonadales</taxon>
        <taxon>Sphingomonadaceae</taxon>
        <taxon>Sphingomonas</taxon>
    </lineage>
</organism>
<dbReference type="GO" id="GO:0016747">
    <property type="term" value="F:acyltransferase activity, transferring groups other than amino-acyl groups"/>
    <property type="evidence" value="ECO:0007669"/>
    <property type="project" value="InterPro"/>
</dbReference>
<dbReference type="EMBL" id="CP041659">
    <property type="protein sequence ID" value="QDP19905.1"/>
    <property type="molecule type" value="Genomic_DNA"/>
</dbReference>
<protein>
    <submittedName>
        <fullName evidence="2">GNAT family N-acetyltransferase</fullName>
    </submittedName>
</protein>
<evidence type="ECO:0000259" key="1">
    <source>
        <dbReference type="PROSITE" id="PS51186"/>
    </source>
</evidence>
<sequence>MEECLIRTERLELRRWRDEDRAPFAQMGQDPEVMRHFPSLLTKTQSDAMIDERFEAHFDQHNFGFWALERRSDRCFLGFAGISKVGFQCPIEGQVEIGWRLARHAWGQGFAFEAASAAMNYGFGHLGLDRIVAMTVIGNERSRRLIAKLGMARAPEWDFDHPRVPAGSPVRPQIVYSRNR</sequence>
<proteinExistence type="predicted"/>
<dbReference type="Pfam" id="PF13302">
    <property type="entry name" value="Acetyltransf_3"/>
    <property type="match status" value="1"/>
</dbReference>
<name>A0A516ISM7_9SPHN</name>
<dbReference type="InterPro" id="IPR000182">
    <property type="entry name" value="GNAT_dom"/>
</dbReference>
<dbReference type="InterPro" id="IPR016181">
    <property type="entry name" value="Acyl_CoA_acyltransferase"/>
</dbReference>